<dbReference type="GO" id="GO:0016740">
    <property type="term" value="F:transferase activity"/>
    <property type="evidence" value="ECO:0007669"/>
    <property type="project" value="UniProtKB-KW"/>
</dbReference>
<dbReference type="NCBIfam" id="TIGR01987">
    <property type="entry name" value="HI0074"/>
    <property type="match status" value="1"/>
</dbReference>
<keyword evidence="2" id="KW-0808">Transferase</keyword>
<name>A1HM71_9FIRM</name>
<dbReference type="Gene3D" id="1.20.120.330">
    <property type="entry name" value="Nucleotidyltransferases domain 2"/>
    <property type="match status" value="1"/>
</dbReference>
<reference evidence="2 3" key="2">
    <citation type="submission" date="2007-01" db="EMBL/GenBank/DDBJ databases">
        <title>Sequencing of the draft genome and assembly of Thermosinus carboxydivorans Nor1.</title>
        <authorList>
            <consortium name="US DOE Joint Genome Institute (JGI-PGF)"/>
            <person name="Copeland A."/>
            <person name="Lucas S."/>
            <person name="Lapidus A."/>
            <person name="Barry K."/>
            <person name="Glavina del Rio T."/>
            <person name="Dalin E."/>
            <person name="Tice H."/>
            <person name="Bruce D."/>
            <person name="Pitluck S."/>
            <person name="Richardson P."/>
        </authorList>
    </citation>
    <scope>NUCLEOTIDE SEQUENCE [LARGE SCALE GENOMIC DNA]</scope>
    <source>
        <strain evidence="2 3">Nor1</strain>
    </source>
</reference>
<dbReference type="RefSeq" id="WP_007288126.1">
    <property type="nucleotide sequence ID" value="NZ_AAWL01000001.1"/>
</dbReference>
<dbReference type="AlphaFoldDB" id="A1HM71"/>
<dbReference type="Pfam" id="PF08780">
    <property type="entry name" value="NTase_sub_bind"/>
    <property type="match status" value="1"/>
</dbReference>
<keyword evidence="3" id="KW-1185">Reference proteome</keyword>
<gene>
    <name evidence="2" type="ORF">TcarDRAFT_2608</name>
</gene>
<dbReference type="InterPro" id="IPR010235">
    <property type="entry name" value="HepT"/>
</dbReference>
<accession>A1HM71</accession>
<evidence type="ECO:0000256" key="1">
    <source>
        <dbReference type="SAM" id="Coils"/>
    </source>
</evidence>
<dbReference type="Proteomes" id="UP000005139">
    <property type="component" value="Unassembled WGS sequence"/>
</dbReference>
<dbReference type="OrthoDB" id="9810452at2"/>
<sequence>MNIERLSERAKEYQKAVRRLQEALAEDLSNILVYDGVIQRFEFTYELAWKLIKAYLEYEGIADVKSPRAAFKEAFTAGLIDNGEIWLEMIDDRNLTAHTYNEENAKQIYAKVKEKYFPQFATLANKIAEAVK</sequence>
<reference evidence="2 3" key="1">
    <citation type="submission" date="2007-01" db="EMBL/GenBank/DDBJ databases">
        <title>Annotation of the draft genome assembly of Thermosinus carboxydivorans Nor1.</title>
        <authorList>
            <consortium name="US DOE Joint Genome Institute (JGI-ORNL)"/>
            <person name="Larimer F."/>
            <person name="Land M."/>
            <person name="Hauser L."/>
        </authorList>
    </citation>
    <scope>NUCLEOTIDE SEQUENCE [LARGE SCALE GENOMIC DNA]</scope>
    <source>
        <strain evidence="2 3">Nor1</strain>
    </source>
</reference>
<organism evidence="2 3">
    <name type="scientific">Thermosinus carboxydivorans Nor1</name>
    <dbReference type="NCBI Taxonomy" id="401526"/>
    <lineage>
        <taxon>Bacteria</taxon>
        <taxon>Bacillati</taxon>
        <taxon>Bacillota</taxon>
        <taxon>Negativicutes</taxon>
        <taxon>Selenomonadales</taxon>
        <taxon>Sporomusaceae</taxon>
        <taxon>Thermosinus</taxon>
    </lineage>
</organism>
<dbReference type="EMBL" id="AAWL01000001">
    <property type="protein sequence ID" value="EAX48919.1"/>
    <property type="molecule type" value="Genomic_DNA"/>
</dbReference>
<protein>
    <submittedName>
        <fullName evidence="2">Nucleotidyltransferase substrate binding protein, HI0074 family</fullName>
    </submittedName>
</protein>
<proteinExistence type="predicted"/>
<dbReference type="eggNOG" id="COG1669">
    <property type="taxonomic scope" value="Bacteria"/>
</dbReference>
<dbReference type="SUPFAM" id="SSF81593">
    <property type="entry name" value="Nucleotidyltransferase substrate binding subunit/domain"/>
    <property type="match status" value="1"/>
</dbReference>
<evidence type="ECO:0000313" key="2">
    <source>
        <dbReference type="EMBL" id="EAX48919.1"/>
    </source>
</evidence>
<keyword evidence="1" id="KW-0175">Coiled coil</keyword>
<feature type="coiled-coil region" evidence="1">
    <location>
        <begin position="3"/>
        <end position="30"/>
    </location>
</feature>
<evidence type="ECO:0000313" key="3">
    <source>
        <dbReference type="Proteomes" id="UP000005139"/>
    </source>
</evidence>
<comment type="caution">
    <text evidence="2">The sequence shown here is derived from an EMBL/GenBank/DDBJ whole genome shotgun (WGS) entry which is preliminary data.</text>
</comment>